<reference evidence="12 13" key="1">
    <citation type="submission" date="2018-07" db="EMBL/GenBank/DDBJ databases">
        <title>Motiliproteus coralliicola sp. nov., a bacterium isolated from Coral.</title>
        <authorList>
            <person name="Wang G."/>
        </authorList>
    </citation>
    <scope>NUCLEOTIDE SEQUENCE [LARGE SCALE GENOMIC DNA]</scope>
    <source>
        <strain evidence="12 13">C34</strain>
    </source>
</reference>
<gene>
    <name evidence="8 12" type="primary">zipA</name>
    <name evidence="12" type="ORF">DV711_07520</name>
</gene>
<evidence type="ECO:0000256" key="7">
    <source>
        <dbReference type="ARBA" id="ARBA00023306"/>
    </source>
</evidence>
<feature type="compositionally biased region" description="Low complexity" evidence="10">
    <location>
        <begin position="372"/>
        <end position="393"/>
    </location>
</feature>
<proteinExistence type="inferred from homology"/>
<dbReference type="EMBL" id="QQOH01000002">
    <property type="protein sequence ID" value="RDE22446.1"/>
    <property type="molecule type" value="Genomic_DNA"/>
</dbReference>
<dbReference type="RefSeq" id="WP_114695070.1">
    <property type="nucleotide sequence ID" value="NZ_QQOH01000002.1"/>
</dbReference>
<dbReference type="InterPro" id="IPR011919">
    <property type="entry name" value="Cell_div_ZipA"/>
</dbReference>
<evidence type="ECO:0000256" key="2">
    <source>
        <dbReference type="ARBA" id="ARBA00022519"/>
    </source>
</evidence>
<dbReference type="NCBIfam" id="TIGR02205">
    <property type="entry name" value="septum_zipA"/>
    <property type="match status" value="1"/>
</dbReference>
<feature type="region of interest" description="Disordered" evidence="10">
    <location>
        <begin position="224"/>
        <end position="457"/>
    </location>
</feature>
<evidence type="ECO:0000256" key="5">
    <source>
        <dbReference type="ARBA" id="ARBA00022989"/>
    </source>
</evidence>
<dbReference type="AlphaFoldDB" id="A0A369WPE9"/>
<dbReference type="SUPFAM" id="SSF64383">
    <property type="entry name" value="Cell-division protein ZipA, C-terminal domain"/>
    <property type="match status" value="1"/>
</dbReference>
<organism evidence="12 13">
    <name type="scientific">Motiliproteus coralliicola</name>
    <dbReference type="NCBI Taxonomy" id="2283196"/>
    <lineage>
        <taxon>Bacteria</taxon>
        <taxon>Pseudomonadati</taxon>
        <taxon>Pseudomonadota</taxon>
        <taxon>Gammaproteobacteria</taxon>
        <taxon>Oceanospirillales</taxon>
        <taxon>Oceanospirillaceae</taxon>
        <taxon>Motiliproteus</taxon>
    </lineage>
</organism>
<keyword evidence="5 8" id="KW-1133">Transmembrane helix</keyword>
<dbReference type="InterPro" id="IPR007449">
    <property type="entry name" value="ZipA_FtsZ-bd_C"/>
</dbReference>
<dbReference type="GO" id="GO:0005886">
    <property type="term" value="C:plasma membrane"/>
    <property type="evidence" value="ECO:0007669"/>
    <property type="project" value="UniProtKB-SubCell"/>
</dbReference>
<dbReference type="GO" id="GO:0043093">
    <property type="term" value="P:FtsZ-dependent cytokinesis"/>
    <property type="evidence" value="ECO:0007669"/>
    <property type="project" value="UniProtKB-UniRule"/>
</dbReference>
<keyword evidence="7 8" id="KW-0131">Cell cycle</keyword>
<protein>
    <recommendedName>
        <fullName evidence="8 9">Cell division protein ZipA</fullName>
    </recommendedName>
</protein>
<evidence type="ECO:0000313" key="13">
    <source>
        <dbReference type="Proteomes" id="UP000253769"/>
    </source>
</evidence>
<evidence type="ECO:0000259" key="11">
    <source>
        <dbReference type="SMART" id="SM00771"/>
    </source>
</evidence>
<keyword evidence="4 8" id="KW-0812">Transmembrane</keyword>
<dbReference type="HAMAP" id="MF_00509">
    <property type="entry name" value="ZipA"/>
    <property type="match status" value="1"/>
</dbReference>
<sequence length="599" mass="66299">MGMQDWLYIAGGVILLAVIADLIRRYLQRDKLRLKIDKQFQDLPDLDPTCSELPNGGARVVTDPDLPEDWTAPSSDPIDSASLHQVEPTFNAPESDRVEPCFDQVDSEPALDQEPGLVAEPARAESEWKIDPILTGERPTAEPEVDLLMEKEFRGVGEGAHRWLDQAETSSSQSERAEAEPVVEPHFQPDAEPEVVPIAESVSVTEPQQLEEQIVEEASAVEAMLEEPPVAEPRPAEALVEDETAVVNLVEEMLDPTEPSVEPEPQSETKTKQALEQTAADPVPEPLVEETASDAESQQPQEAIEQEKTGQEKTGQEPAKSEPLVAEQSSSQPSLSTVEPALDLERPVHELLQEQQASLKQEPQLGDLDSLVAEPSMPEPEVVEPAPRKPAATRTRKRKRKPRPEEQTSFFDLLPDLAPEPEPEPAKPKPKSRRRRKAKTAEPVVEAPAATEESSAAEDEVLVINVDAREQPFAGPILFKLLNACGMEHGEMAIFHRHEQDKGRGAIQFSTANAVAPGTFDPANSEQFSTPAVTFFMRMSEPADRMNAFECMLATAQCVADNLGGELKDENRSSLRTQTIEHYRQKVREFERKQLTRRV</sequence>
<name>A0A369WPE9_9GAMM</name>
<feature type="compositionally biased region" description="Low complexity" evidence="10">
    <location>
        <begin position="441"/>
        <end position="454"/>
    </location>
</feature>
<evidence type="ECO:0000256" key="1">
    <source>
        <dbReference type="ARBA" id="ARBA00022475"/>
    </source>
</evidence>
<feature type="transmembrane region" description="Helical" evidence="8">
    <location>
        <begin position="6"/>
        <end position="23"/>
    </location>
</feature>
<dbReference type="GO" id="GO:0000917">
    <property type="term" value="P:division septum assembly"/>
    <property type="evidence" value="ECO:0007669"/>
    <property type="project" value="TreeGrafter"/>
</dbReference>
<accession>A0A369WPE9</accession>
<keyword evidence="2 8" id="KW-0997">Cell inner membrane</keyword>
<feature type="region of interest" description="Disordered" evidence="10">
    <location>
        <begin position="165"/>
        <end position="190"/>
    </location>
</feature>
<feature type="domain" description="ZipA C-terminal FtsZ-binding" evidence="11">
    <location>
        <begin position="458"/>
        <end position="587"/>
    </location>
</feature>
<evidence type="ECO:0000256" key="9">
    <source>
        <dbReference type="RuleBase" id="RU003612"/>
    </source>
</evidence>
<comment type="subcellular location">
    <subcellularLocation>
        <location evidence="8">Cell inner membrane</location>
        <topology evidence="8">Single-pass type I membrane protein</topology>
    </subcellularLocation>
    <text evidence="8">Localizes to the Z ring in an FtsZ-dependent manner.</text>
</comment>
<evidence type="ECO:0000313" key="12">
    <source>
        <dbReference type="EMBL" id="RDE22446.1"/>
    </source>
</evidence>
<keyword evidence="1 8" id="KW-1003">Cell membrane</keyword>
<evidence type="ECO:0000256" key="10">
    <source>
        <dbReference type="SAM" id="MobiDB-lite"/>
    </source>
</evidence>
<evidence type="ECO:0000256" key="3">
    <source>
        <dbReference type="ARBA" id="ARBA00022618"/>
    </source>
</evidence>
<keyword evidence="3 8" id="KW-0132">Cell division</keyword>
<keyword evidence="13" id="KW-1185">Reference proteome</keyword>
<dbReference type="InterPro" id="IPR036765">
    <property type="entry name" value="ZipA_FtsZ-bd_C_sf"/>
</dbReference>
<dbReference type="OrthoDB" id="7054914at2"/>
<evidence type="ECO:0000256" key="4">
    <source>
        <dbReference type="ARBA" id="ARBA00022692"/>
    </source>
</evidence>
<feature type="compositionally biased region" description="Basic and acidic residues" evidence="10">
    <location>
        <begin position="343"/>
        <end position="352"/>
    </location>
</feature>
<feature type="compositionally biased region" description="Polar residues" evidence="10">
    <location>
        <begin position="327"/>
        <end position="337"/>
    </location>
</feature>
<dbReference type="GO" id="GO:0032153">
    <property type="term" value="C:cell division site"/>
    <property type="evidence" value="ECO:0007669"/>
    <property type="project" value="UniProtKB-UniRule"/>
</dbReference>
<feature type="compositionally biased region" description="Basic and acidic residues" evidence="10">
    <location>
        <begin position="305"/>
        <end position="315"/>
    </location>
</feature>
<comment type="caution">
    <text evidence="12">The sequence shown here is derived from an EMBL/GenBank/DDBJ whole genome shotgun (WGS) entry which is preliminary data.</text>
</comment>
<dbReference type="PANTHER" id="PTHR38685:SF1">
    <property type="entry name" value="CELL DIVISION PROTEIN ZIPA"/>
    <property type="match status" value="1"/>
</dbReference>
<comment type="function">
    <text evidence="8 9">Essential cell division protein that stabilizes the FtsZ protofilaments by cross-linking them and that serves as a cytoplasmic membrane anchor for the Z ring. Also required for the recruitment to the septal ring of downstream cell division proteins.</text>
</comment>
<dbReference type="SMART" id="SM00771">
    <property type="entry name" value="ZipA_C"/>
    <property type="match status" value="1"/>
</dbReference>
<dbReference type="PANTHER" id="PTHR38685">
    <property type="entry name" value="CELL DIVISION PROTEIN ZIPA"/>
    <property type="match status" value="1"/>
</dbReference>
<dbReference type="Pfam" id="PF04354">
    <property type="entry name" value="ZipA_C"/>
    <property type="match status" value="1"/>
</dbReference>
<evidence type="ECO:0000256" key="6">
    <source>
        <dbReference type="ARBA" id="ARBA00023136"/>
    </source>
</evidence>
<evidence type="ECO:0000256" key="8">
    <source>
        <dbReference type="HAMAP-Rule" id="MF_00509"/>
    </source>
</evidence>
<feature type="compositionally biased region" description="Basic residues" evidence="10">
    <location>
        <begin position="428"/>
        <end position="438"/>
    </location>
</feature>
<dbReference type="Gene3D" id="3.30.1400.10">
    <property type="entry name" value="ZipA, C-terminal FtsZ-binding domain"/>
    <property type="match status" value="1"/>
</dbReference>
<dbReference type="Proteomes" id="UP000253769">
    <property type="component" value="Unassembled WGS sequence"/>
</dbReference>
<keyword evidence="6 8" id="KW-0472">Membrane</keyword>
<comment type="similarity">
    <text evidence="8 9">Belongs to the ZipA family.</text>
</comment>
<comment type="subunit">
    <text evidence="8">Interacts with FtsZ via their C-terminal domains.</text>
</comment>